<dbReference type="SMART" id="SM00091">
    <property type="entry name" value="PAS"/>
    <property type="match status" value="1"/>
</dbReference>
<dbReference type="InterPro" id="IPR043128">
    <property type="entry name" value="Rev_trsase/Diguanyl_cyclase"/>
</dbReference>
<gene>
    <name evidence="5" type="ORF">A9Q75_05785</name>
</gene>
<dbReference type="SUPFAM" id="SSF141868">
    <property type="entry name" value="EAL domain-like"/>
    <property type="match status" value="1"/>
</dbReference>
<dbReference type="CDD" id="cd00130">
    <property type="entry name" value="PAS"/>
    <property type="match status" value="1"/>
</dbReference>
<evidence type="ECO:0000259" key="2">
    <source>
        <dbReference type="PROSITE" id="PS50113"/>
    </source>
</evidence>
<dbReference type="InterPro" id="IPR001610">
    <property type="entry name" value="PAC"/>
</dbReference>
<dbReference type="AlphaFoldDB" id="A0A1Y5ENW0"/>
<dbReference type="InterPro" id="IPR000014">
    <property type="entry name" value="PAS"/>
</dbReference>
<proteinExistence type="predicted"/>
<dbReference type="InterPro" id="IPR035965">
    <property type="entry name" value="PAS-like_dom_sf"/>
</dbReference>
<dbReference type="PROSITE" id="PS50113">
    <property type="entry name" value="PAC"/>
    <property type="match status" value="1"/>
</dbReference>
<name>A0A1Y5ENW0_COLPS</name>
<dbReference type="InterPro" id="IPR052155">
    <property type="entry name" value="Biofilm_reg_signaling"/>
</dbReference>
<dbReference type="NCBIfam" id="TIGR00254">
    <property type="entry name" value="GGDEF"/>
    <property type="match status" value="1"/>
</dbReference>
<dbReference type="InterPro" id="IPR001633">
    <property type="entry name" value="EAL_dom"/>
</dbReference>
<dbReference type="Pfam" id="PF00563">
    <property type="entry name" value="EAL"/>
    <property type="match status" value="1"/>
</dbReference>
<dbReference type="Proteomes" id="UP000243053">
    <property type="component" value="Unassembled WGS sequence"/>
</dbReference>
<dbReference type="InterPro" id="IPR003018">
    <property type="entry name" value="GAF"/>
</dbReference>
<dbReference type="CDD" id="cd01949">
    <property type="entry name" value="GGDEF"/>
    <property type="match status" value="1"/>
</dbReference>
<dbReference type="SUPFAM" id="SSF55785">
    <property type="entry name" value="PYP-like sensor domain (PAS domain)"/>
    <property type="match status" value="1"/>
</dbReference>
<feature type="domain" description="PAC" evidence="2">
    <location>
        <begin position="115"/>
        <end position="168"/>
    </location>
</feature>
<dbReference type="Gene3D" id="3.30.450.20">
    <property type="entry name" value="PAS domain"/>
    <property type="match status" value="1"/>
</dbReference>
<dbReference type="PROSITE" id="PS50112">
    <property type="entry name" value="PAS"/>
    <property type="match status" value="1"/>
</dbReference>
<comment type="caution">
    <text evidence="5">The sequence shown here is derived from an EMBL/GenBank/DDBJ whole genome shotgun (WGS) entry which is preliminary data.</text>
</comment>
<feature type="domain" description="EAL" evidence="3">
    <location>
        <begin position="506"/>
        <end position="759"/>
    </location>
</feature>
<dbReference type="PANTHER" id="PTHR44757">
    <property type="entry name" value="DIGUANYLATE CYCLASE DGCP"/>
    <property type="match status" value="1"/>
</dbReference>
<dbReference type="Pfam" id="PF13185">
    <property type="entry name" value="GAF_2"/>
    <property type="match status" value="1"/>
</dbReference>
<dbReference type="SMART" id="SM00086">
    <property type="entry name" value="PAC"/>
    <property type="match status" value="1"/>
</dbReference>
<dbReference type="InterPro" id="IPR013655">
    <property type="entry name" value="PAS_fold_3"/>
</dbReference>
<dbReference type="SMART" id="SM00267">
    <property type="entry name" value="GGDEF"/>
    <property type="match status" value="1"/>
</dbReference>
<feature type="domain" description="PAS" evidence="1">
    <location>
        <begin position="39"/>
        <end position="111"/>
    </location>
</feature>
<feature type="domain" description="GGDEF" evidence="4">
    <location>
        <begin position="364"/>
        <end position="497"/>
    </location>
</feature>
<dbReference type="Gene3D" id="3.30.70.270">
    <property type="match status" value="1"/>
</dbReference>
<evidence type="ECO:0000259" key="4">
    <source>
        <dbReference type="PROSITE" id="PS50887"/>
    </source>
</evidence>
<evidence type="ECO:0000313" key="5">
    <source>
        <dbReference type="EMBL" id="OUR82555.1"/>
    </source>
</evidence>
<reference evidence="6" key="1">
    <citation type="journal article" date="2017" name="Proc. Natl. Acad. Sci. U.S.A.">
        <title>Simulation of Deepwater Horizon oil plume reveals substrate specialization within a complex community of hydrocarbon degraders.</title>
        <authorList>
            <person name="Hu P."/>
            <person name="Dubinsky E.A."/>
            <person name="Probst A.J."/>
            <person name="Wang J."/>
            <person name="Sieber C.M.K."/>
            <person name="Tom L.M."/>
            <person name="Gardinali P."/>
            <person name="Banfield J.F."/>
            <person name="Atlas R.M."/>
            <person name="Andersen G.L."/>
        </authorList>
    </citation>
    <scope>NUCLEOTIDE SEQUENCE [LARGE SCALE GENOMIC DNA]</scope>
</reference>
<dbReference type="Pfam" id="PF08447">
    <property type="entry name" value="PAS_3"/>
    <property type="match status" value="1"/>
</dbReference>
<accession>A0A1Y5ENW0</accession>
<dbReference type="InterPro" id="IPR000160">
    <property type="entry name" value="GGDEF_dom"/>
</dbReference>
<evidence type="ECO:0000259" key="1">
    <source>
        <dbReference type="PROSITE" id="PS50112"/>
    </source>
</evidence>
<evidence type="ECO:0000259" key="3">
    <source>
        <dbReference type="PROSITE" id="PS50883"/>
    </source>
</evidence>
<dbReference type="Gene3D" id="3.30.450.40">
    <property type="match status" value="1"/>
</dbReference>
<dbReference type="InterPro" id="IPR029016">
    <property type="entry name" value="GAF-like_dom_sf"/>
</dbReference>
<dbReference type="EMBL" id="MAAF01000039">
    <property type="protein sequence ID" value="OUR82555.1"/>
    <property type="molecule type" value="Genomic_DNA"/>
</dbReference>
<dbReference type="PROSITE" id="PS50883">
    <property type="entry name" value="EAL"/>
    <property type="match status" value="1"/>
</dbReference>
<protein>
    <submittedName>
        <fullName evidence="5">Bifunctional diguanylate cyclase/phosphodiesterase</fullName>
    </submittedName>
</protein>
<evidence type="ECO:0000313" key="6">
    <source>
        <dbReference type="Proteomes" id="UP000243053"/>
    </source>
</evidence>
<dbReference type="SMART" id="SM00052">
    <property type="entry name" value="EAL"/>
    <property type="match status" value="1"/>
</dbReference>
<dbReference type="PANTHER" id="PTHR44757:SF2">
    <property type="entry name" value="BIOFILM ARCHITECTURE MAINTENANCE PROTEIN MBAA"/>
    <property type="match status" value="1"/>
</dbReference>
<dbReference type="NCBIfam" id="TIGR00229">
    <property type="entry name" value="sensory_box"/>
    <property type="match status" value="1"/>
</dbReference>
<dbReference type="InterPro" id="IPR035919">
    <property type="entry name" value="EAL_sf"/>
</dbReference>
<dbReference type="InterPro" id="IPR012226">
    <property type="entry name" value="Diguanyl_cyclase/Pdiesterase"/>
</dbReference>
<organism evidence="5 6">
    <name type="scientific">Colwellia psychrerythraea</name>
    <name type="common">Vibrio psychroerythus</name>
    <dbReference type="NCBI Taxonomy" id="28229"/>
    <lineage>
        <taxon>Bacteria</taxon>
        <taxon>Pseudomonadati</taxon>
        <taxon>Pseudomonadota</taxon>
        <taxon>Gammaproteobacteria</taxon>
        <taxon>Alteromonadales</taxon>
        <taxon>Colwelliaceae</taxon>
        <taxon>Colwellia</taxon>
    </lineage>
</organism>
<dbReference type="CDD" id="cd01948">
    <property type="entry name" value="EAL"/>
    <property type="match status" value="1"/>
</dbReference>
<dbReference type="PROSITE" id="PS50887">
    <property type="entry name" value="GGDEF"/>
    <property type="match status" value="1"/>
</dbReference>
<dbReference type="InterPro" id="IPR029787">
    <property type="entry name" value="Nucleotide_cyclase"/>
</dbReference>
<dbReference type="PIRSF" id="PIRSF005925">
    <property type="entry name" value="Dos"/>
    <property type="match status" value="1"/>
</dbReference>
<dbReference type="SUPFAM" id="SSF55781">
    <property type="entry name" value="GAF domain-like"/>
    <property type="match status" value="1"/>
</dbReference>
<sequence length="761" mass="85842">MTEIANTEIQLLKEIEQLRSELAAAHRTKAVRTAELFNSEERFALAMRGASDGLWDWDLETDEVYYSPRWKSMLGYGEHELENNLSTWASMVHIDDKDFVLKDVQKFLSGEVDTFEVEMRMRHKAGHDVFIRSRAFKVSRGENNETVRLVGTHVDITRQKKAELFDKRNAKILEMIAKGKPAPEIYNEIALMYEERHSGLRCSMLELEGSKLLHGGAPSLPKAYCEAVHGLENGPEVGSCGTSSYTGKRVLVKNIETDPKWVDLKHVALPYGMRSCWSEPIKNSSGKVLGAFGMYHNYPTLPNEEESNDLTSAAQLACIVMERDQNQKRIRDLAYTDKLTNLSSRTHFYLNIEKLVKTSARDKNKFGLLYIDLDNFKNVNDSLGHDVGDILLMRVAQRLKRACREIDYIARLSGDEFCIAVNNVMDDYGAAQVAQRCLELISKPVELAGRKFTPACSIGIAHYPDDGIDLKTILKAADTALYAAKDLGKNRYAFYKKELTEKAEYRFKIEQYLREAIEKQQLSLVYQPKVDINSGSIIGVEALCRWHHPLLGQVSPVDFIAMAEQIGMIKPLTEWILKTACNQSTLWNEAGFSSIRMAVNISPSHFLDSDLVPLIKRVIKDSGIMPNELELEVTEGGVHTNQENLAIFEHLKELGVLLAIDDFGVGYSSFASLKHLNVDFLKIDKYFIDDMLVDHKAKLLVGSMIEMGHNLGHKVTAEGIEKEEQFCMLQELGCDTAQGYLFSKPVSANQVSKLLGRNFTC</sequence>
<dbReference type="Pfam" id="PF00990">
    <property type="entry name" value="GGDEF"/>
    <property type="match status" value="1"/>
</dbReference>
<dbReference type="SUPFAM" id="SSF55073">
    <property type="entry name" value="Nucleotide cyclase"/>
    <property type="match status" value="1"/>
</dbReference>
<dbReference type="Gene3D" id="3.20.20.450">
    <property type="entry name" value="EAL domain"/>
    <property type="match status" value="1"/>
</dbReference>
<dbReference type="InterPro" id="IPR000700">
    <property type="entry name" value="PAS-assoc_C"/>
</dbReference>